<dbReference type="InterPro" id="IPR024455">
    <property type="entry name" value="Phage_capsid"/>
</dbReference>
<evidence type="ECO:0000313" key="3">
    <source>
        <dbReference type="EMBL" id="MDP8590232.1"/>
    </source>
</evidence>
<dbReference type="EMBL" id="JAVBZS010000024">
    <property type="protein sequence ID" value="MDP8590232.1"/>
    <property type="molecule type" value="Genomic_DNA"/>
</dbReference>
<dbReference type="RefSeq" id="WP_306391444.1">
    <property type="nucleotide sequence ID" value="NZ_JAVBZS010000024.1"/>
</dbReference>
<organism evidence="3 4">
    <name type="scientific">Enterococcus lactis</name>
    <dbReference type="NCBI Taxonomy" id="357441"/>
    <lineage>
        <taxon>Bacteria</taxon>
        <taxon>Bacillati</taxon>
        <taxon>Bacillota</taxon>
        <taxon>Bacilli</taxon>
        <taxon>Lactobacillales</taxon>
        <taxon>Enterococcaceae</taxon>
        <taxon>Enterococcus</taxon>
    </lineage>
</organism>
<proteinExistence type="predicted"/>
<dbReference type="InterPro" id="IPR054612">
    <property type="entry name" value="Phage_capsid-like_C"/>
</dbReference>
<accession>A0AAJ1WDU9</accession>
<dbReference type="Proteomes" id="UP001238215">
    <property type="component" value="Unassembled WGS sequence"/>
</dbReference>
<dbReference type="Pfam" id="PF05065">
    <property type="entry name" value="Phage_capsid"/>
    <property type="match status" value="1"/>
</dbReference>
<evidence type="ECO:0000313" key="4">
    <source>
        <dbReference type="Proteomes" id="UP001238215"/>
    </source>
</evidence>
<dbReference type="SUPFAM" id="SSF56563">
    <property type="entry name" value="Major capsid protein gp5"/>
    <property type="match status" value="1"/>
</dbReference>
<evidence type="ECO:0000259" key="2">
    <source>
        <dbReference type="Pfam" id="PF05065"/>
    </source>
</evidence>
<keyword evidence="4" id="KW-1185">Reference proteome</keyword>
<reference evidence="3 4" key="1">
    <citation type="submission" date="2023-08" db="EMBL/GenBank/DDBJ databases">
        <title>Whole genome sequencing of Enterococcus.</title>
        <authorList>
            <person name="Kaptchouang Tchatchouang C.D."/>
            <person name="Ateba C.N."/>
        </authorList>
    </citation>
    <scope>NUCLEOTIDE SEQUENCE [LARGE SCALE GENOMIC DNA]</scope>
    <source>
        <strain evidence="3 4">ENT3_CNKT_NWU</strain>
    </source>
</reference>
<dbReference type="NCBIfam" id="TIGR01554">
    <property type="entry name" value="major_cap_HK97"/>
    <property type="match status" value="1"/>
</dbReference>
<gene>
    <name evidence="3" type="ORF">RAN64_09375</name>
</gene>
<comment type="subcellular location">
    <subcellularLocation>
        <location evidence="1">Virion</location>
    </subcellularLocation>
</comment>
<comment type="caution">
    <text evidence="3">The sequence shown here is derived from an EMBL/GenBank/DDBJ whole genome shotgun (WGS) entry which is preliminary data.</text>
</comment>
<dbReference type="AlphaFoldDB" id="A0AAJ1WDU9"/>
<protein>
    <submittedName>
        <fullName evidence="3">Phage major capsid protein</fullName>
    </submittedName>
</protein>
<feature type="domain" description="Phage capsid-like C-terminal" evidence="2">
    <location>
        <begin position="87"/>
        <end position="277"/>
    </location>
</feature>
<name>A0AAJ1WDU9_9ENTE</name>
<sequence>MTMKLSNEFKTIRDNFLAAVNNNEPAEKQNELYGAMLDELLNEAKKQARAEAEGLIAANPADAKLSARERKFFNAITTDVGYKEEKLLPQETIDRIFENLTTAHPLLAEIGMVNAGLRLKFLKSETSGVAVWGKIFGEIKGQLDATFSEEEAIQNKLTAFVVIPKDLKDFGPAWIESFVSTQIDEAFAVALEAAFLAGDGNGKPIGLNRQVQAGVAITGGVYPEKTSIGDLTFADSATTVKELTNVYKHHSTDEKGRAVAVDGKVVMVVNPADAWDVKRQYTSLNAQGVYVTALPYNLKIVESLAQVSEKVVTFVSGRYDAYIGGGITLRKYDQTLAIEDMDLYTAKQFAYGKAKDDKAAAVWGLKVNETPVDPTPKG</sequence>
<evidence type="ECO:0000256" key="1">
    <source>
        <dbReference type="ARBA" id="ARBA00004328"/>
    </source>
</evidence>